<dbReference type="Proteomes" id="UP000011668">
    <property type="component" value="Unassembled WGS sequence"/>
</dbReference>
<proteinExistence type="predicted"/>
<evidence type="ECO:0000313" key="2">
    <source>
        <dbReference type="EMBL" id="ELU41731.1"/>
    </source>
</evidence>
<evidence type="ECO:0000256" key="1">
    <source>
        <dbReference type="SAM" id="MobiDB-lite"/>
    </source>
</evidence>
<gene>
    <name evidence="2" type="ORF">AG1IA_04233</name>
</gene>
<accession>L8WUB6</accession>
<name>L8WUB6_THACA</name>
<evidence type="ECO:0000313" key="3">
    <source>
        <dbReference type="Proteomes" id="UP000011668"/>
    </source>
</evidence>
<reference evidence="2 3" key="1">
    <citation type="journal article" date="2013" name="Nat. Commun.">
        <title>The evolution and pathogenic mechanisms of the rice sheath blight pathogen.</title>
        <authorList>
            <person name="Zheng A."/>
            <person name="Lin R."/>
            <person name="Xu L."/>
            <person name="Qin P."/>
            <person name="Tang C."/>
            <person name="Ai P."/>
            <person name="Zhang D."/>
            <person name="Liu Y."/>
            <person name="Sun Z."/>
            <person name="Feng H."/>
            <person name="Wang Y."/>
            <person name="Chen Y."/>
            <person name="Liang X."/>
            <person name="Fu R."/>
            <person name="Li Q."/>
            <person name="Zhang J."/>
            <person name="Yu X."/>
            <person name="Xie Z."/>
            <person name="Ding L."/>
            <person name="Guan P."/>
            <person name="Tang J."/>
            <person name="Liang Y."/>
            <person name="Wang S."/>
            <person name="Deng Q."/>
            <person name="Li S."/>
            <person name="Zhu J."/>
            <person name="Wang L."/>
            <person name="Liu H."/>
            <person name="Li P."/>
        </authorList>
    </citation>
    <scope>NUCLEOTIDE SEQUENCE [LARGE SCALE GENOMIC DNA]</scope>
    <source>
        <strain evidence="3">AG-1 IA</strain>
    </source>
</reference>
<dbReference type="EMBL" id="AFRT01000997">
    <property type="protein sequence ID" value="ELU41731.1"/>
    <property type="molecule type" value="Genomic_DNA"/>
</dbReference>
<comment type="caution">
    <text evidence="2">The sequence shown here is derived from an EMBL/GenBank/DDBJ whole genome shotgun (WGS) entry which is preliminary data.</text>
</comment>
<dbReference type="HOGENOM" id="CLU_1983062_0_0_1"/>
<dbReference type="AlphaFoldDB" id="L8WUB6"/>
<sequence>MVVYSGKESSAALITSTFFFPSVSPCPELLSFSVSSPPSMEALPGIAVERASSDASPPPFPAVTGKSVKMDNGVMGLTCALRGDSGRGTCSGFGSLSRRLSPIPVVDLSSESDSDSDSDSEFSRSM</sequence>
<feature type="compositionally biased region" description="Acidic residues" evidence="1">
    <location>
        <begin position="110"/>
        <end position="120"/>
    </location>
</feature>
<keyword evidence="3" id="KW-1185">Reference proteome</keyword>
<feature type="region of interest" description="Disordered" evidence="1">
    <location>
        <begin position="104"/>
        <end position="126"/>
    </location>
</feature>
<organism evidence="2 3">
    <name type="scientific">Thanatephorus cucumeris (strain AG1-IA)</name>
    <name type="common">Rice sheath blight fungus</name>
    <name type="synonym">Rhizoctonia solani</name>
    <dbReference type="NCBI Taxonomy" id="983506"/>
    <lineage>
        <taxon>Eukaryota</taxon>
        <taxon>Fungi</taxon>
        <taxon>Dikarya</taxon>
        <taxon>Basidiomycota</taxon>
        <taxon>Agaricomycotina</taxon>
        <taxon>Agaricomycetes</taxon>
        <taxon>Cantharellales</taxon>
        <taxon>Ceratobasidiaceae</taxon>
        <taxon>Rhizoctonia</taxon>
        <taxon>Rhizoctonia solani AG-1</taxon>
    </lineage>
</organism>
<protein>
    <submittedName>
        <fullName evidence="2">Uncharacterized protein</fullName>
    </submittedName>
</protein>